<dbReference type="InterPro" id="IPR039163">
    <property type="entry name" value="EMC7"/>
</dbReference>
<dbReference type="PANTHER" id="PTHR13605:SF4">
    <property type="entry name" value="ER MEMBRANE PROTEIN COMPLEX SUBUNIT 7"/>
    <property type="match status" value="1"/>
</dbReference>
<dbReference type="STRING" id="269621.A0A238F8M4"/>
<keyword evidence="3" id="KW-1185">Reference proteome</keyword>
<dbReference type="GO" id="GO:0072546">
    <property type="term" value="C:EMC complex"/>
    <property type="evidence" value="ECO:0007669"/>
    <property type="project" value="TreeGrafter"/>
</dbReference>
<accession>A0A238F8M4</accession>
<name>A0A238F8M4_9BASI</name>
<reference evidence="3" key="1">
    <citation type="submission" date="2016-09" db="EMBL/GenBank/DDBJ databases">
        <authorList>
            <person name="Jeantristanb JTB J.-T."/>
            <person name="Ricardo R."/>
        </authorList>
    </citation>
    <scope>NUCLEOTIDE SEQUENCE [LARGE SCALE GENOMIC DNA]</scope>
</reference>
<protein>
    <submittedName>
        <fullName evidence="2">BQ2448_1616 protein</fullName>
    </submittedName>
</protein>
<organism evidence="2 3">
    <name type="scientific">Microbotryum intermedium</name>
    <dbReference type="NCBI Taxonomy" id="269621"/>
    <lineage>
        <taxon>Eukaryota</taxon>
        <taxon>Fungi</taxon>
        <taxon>Dikarya</taxon>
        <taxon>Basidiomycota</taxon>
        <taxon>Pucciniomycotina</taxon>
        <taxon>Microbotryomycetes</taxon>
        <taxon>Microbotryales</taxon>
        <taxon>Microbotryaceae</taxon>
        <taxon>Microbotryum</taxon>
    </lineage>
</organism>
<dbReference type="OrthoDB" id="27095at2759"/>
<feature type="compositionally biased region" description="Basic and acidic residues" evidence="1">
    <location>
        <begin position="267"/>
        <end position="284"/>
    </location>
</feature>
<proteinExistence type="predicted"/>
<dbReference type="AlphaFoldDB" id="A0A238F8M4"/>
<dbReference type="Proteomes" id="UP000198372">
    <property type="component" value="Unassembled WGS sequence"/>
</dbReference>
<gene>
    <name evidence="2" type="ORF">BQ2448_1616</name>
</gene>
<feature type="compositionally biased region" description="Low complexity" evidence="1">
    <location>
        <begin position="288"/>
        <end position="299"/>
    </location>
</feature>
<evidence type="ECO:0000256" key="1">
    <source>
        <dbReference type="SAM" id="MobiDB-lite"/>
    </source>
</evidence>
<dbReference type="EMBL" id="FMSP01000005">
    <property type="protein sequence ID" value="SCV70222.1"/>
    <property type="molecule type" value="Genomic_DNA"/>
</dbReference>
<sequence length="312" mass="34101">MSRPMPSSPRTPDLRRSTRARSFLVLVLLTLCLCRTLIASTASASLYGSLVSNLTLPYERDVFVQLAAPRKVSEPPFVKYRGPRGLIMSRLILQHQPALRSPITRNASFSFTDLVPGDYVLSVHSRLARFQLNPFSILLWPKLYAVSVLPTHDVDVRLYLIPQGPTQTKPFPQPLLIPSLHLTSYTDEPEPFSFLHIIKSNPSLLMGLFALVCLAGLPKLLTFLDPETAAEVNKSQAEMHAKLAGFASLGTGADLTTSLSKRLVGKRGGEEARVVEEDEGDRRISASTTSTNLLSTGPTPTGGKGKGGKKRK</sequence>
<feature type="region of interest" description="Disordered" evidence="1">
    <location>
        <begin position="266"/>
        <end position="312"/>
    </location>
</feature>
<evidence type="ECO:0000313" key="2">
    <source>
        <dbReference type="EMBL" id="SCV70222.1"/>
    </source>
</evidence>
<dbReference type="PANTHER" id="PTHR13605">
    <property type="entry name" value="ER MEMBRANE PROTEIN COMPLEX SUBUNIT 7"/>
    <property type="match status" value="1"/>
</dbReference>
<evidence type="ECO:0000313" key="3">
    <source>
        <dbReference type="Proteomes" id="UP000198372"/>
    </source>
</evidence>